<dbReference type="PANTHER" id="PTHR24416">
    <property type="entry name" value="TYROSINE-PROTEIN KINASE RECEPTOR"/>
    <property type="match status" value="1"/>
</dbReference>
<keyword evidence="14" id="KW-0675">Receptor</keyword>
<comment type="catalytic activity">
    <reaction evidence="9">
        <text>L-tyrosyl-[protein] + ATP = O-phospho-L-tyrosyl-[protein] + ADP + H(+)</text>
        <dbReference type="Rhea" id="RHEA:10596"/>
        <dbReference type="Rhea" id="RHEA-COMP:10136"/>
        <dbReference type="Rhea" id="RHEA-COMP:20101"/>
        <dbReference type="ChEBI" id="CHEBI:15378"/>
        <dbReference type="ChEBI" id="CHEBI:30616"/>
        <dbReference type="ChEBI" id="CHEBI:46858"/>
        <dbReference type="ChEBI" id="CHEBI:61978"/>
        <dbReference type="ChEBI" id="CHEBI:456216"/>
        <dbReference type="EC" id="2.7.10.1"/>
    </reaction>
</comment>
<dbReference type="Gene3D" id="3.10.100.10">
    <property type="entry name" value="Mannose-Binding Protein A, subunit A"/>
    <property type="match status" value="2"/>
</dbReference>
<dbReference type="GO" id="GO:0043235">
    <property type="term" value="C:receptor complex"/>
    <property type="evidence" value="ECO:0007669"/>
    <property type="project" value="TreeGrafter"/>
</dbReference>
<dbReference type="Gene3D" id="1.10.510.10">
    <property type="entry name" value="Transferase(Phosphotransferase) domain 1"/>
    <property type="match status" value="1"/>
</dbReference>
<dbReference type="PROSITE" id="PS00109">
    <property type="entry name" value="PROTEIN_KINASE_TYR"/>
    <property type="match status" value="1"/>
</dbReference>
<accession>A0A1W0WY35</accession>
<dbReference type="Pfam" id="PF07714">
    <property type="entry name" value="PK_Tyr_Ser-Thr"/>
    <property type="match status" value="1"/>
</dbReference>
<keyword evidence="3" id="KW-0808">Transferase</keyword>
<dbReference type="OrthoDB" id="6133475at2759"/>
<dbReference type="PROSITE" id="PS50041">
    <property type="entry name" value="C_TYPE_LECTIN_2"/>
    <property type="match status" value="2"/>
</dbReference>
<dbReference type="SMART" id="SM00034">
    <property type="entry name" value="CLECT"/>
    <property type="match status" value="2"/>
</dbReference>
<keyword evidence="5" id="KW-0418">Kinase</keyword>
<dbReference type="SMART" id="SM00219">
    <property type="entry name" value="TyrKc"/>
    <property type="match status" value="1"/>
</dbReference>
<keyword evidence="11" id="KW-1133">Transmembrane helix</keyword>
<evidence type="ECO:0000313" key="14">
    <source>
        <dbReference type="EMBL" id="OQV20032.1"/>
    </source>
</evidence>
<dbReference type="InterPro" id="IPR017441">
    <property type="entry name" value="Protein_kinase_ATP_BS"/>
</dbReference>
<keyword evidence="8" id="KW-0829">Tyrosine-protein kinase</keyword>
<dbReference type="Gene3D" id="3.30.200.20">
    <property type="entry name" value="Phosphorylase Kinase, domain 1"/>
    <property type="match status" value="1"/>
</dbReference>
<evidence type="ECO:0000256" key="4">
    <source>
        <dbReference type="ARBA" id="ARBA00022741"/>
    </source>
</evidence>
<dbReference type="CDD" id="cd00192">
    <property type="entry name" value="PTKc"/>
    <property type="match status" value="1"/>
</dbReference>
<feature type="domain" description="C-type lectin" evidence="13">
    <location>
        <begin position="507"/>
        <end position="655"/>
    </location>
</feature>
<comment type="subcellular location">
    <subcellularLocation>
        <location evidence="2">Endomembrane system</location>
    </subcellularLocation>
    <subcellularLocation>
        <location evidence="1">Membrane</location>
        <topology evidence="1">Single-pass membrane protein</topology>
    </subcellularLocation>
</comment>
<reference evidence="15" key="1">
    <citation type="submission" date="2017-01" db="EMBL/GenBank/DDBJ databases">
        <title>Comparative genomics of anhydrobiosis in the tardigrade Hypsibius dujardini.</title>
        <authorList>
            <person name="Yoshida Y."/>
            <person name="Koutsovoulos G."/>
            <person name="Laetsch D."/>
            <person name="Stevens L."/>
            <person name="Kumar S."/>
            <person name="Horikawa D."/>
            <person name="Ishino K."/>
            <person name="Komine S."/>
            <person name="Tomita M."/>
            <person name="Blaxter M."/>
            <person name="Arakawa K."/>
        </authorList>
    </citation>
    <scope>NUCLEOTIDE SEQUENCE [LARGE SCALE GENOMIC DNA]</scope>
    <source>
        <strain evidence="15">Z151</strain>
    </source>
</reference>
<dbReference type="SUPFAM" id="SSF52058">
    <property type="entry name" value="L domain-like"/>
    <property type="match status" value="1"/>
</dbReference>
<dbReference type="PROSITE" id="PS50011">
    <property type="entry name" value="PROTEIN_KINASE_DOM"/>
    <property type="match status" value="1"/>
</dbReference>
<dbReference type="GO" id="GO:0050793">
    <property type="term" value="P:regulation of developmental process"/>
    <property type="evidence" value="ECO:0007669"/>
    <property type="project" value="UniProtKB-ARBA"/>
</dbReference>
<dbReference type="GO" id="GO:0048468">
    <property type="term" value="P:cell development"/>
    <property type="evidence" value="ECO:0007669"/>
    <property type="project" value="UniProtKB-ARBA"/>
</dbReference>
<keyword evidence="6 10" id="KW-0067">ATP-binding</keyword>
<keyword evidence="11" id="KW-0812">Transmembrane</keyword>
<dbReference type="Proteomes" id="UP000192578">
    <property type="component" value="Unassembled WGS sequence"/>
</dbReference>
<evidence type="ECO:0000256" key="5">
    <source>
        <dbReference type="ARBA" id="ARBA00022777"/>
    </source>
</evidence>
<dbReference type="GO" id="GO:0030182">
    <property type="term" value="P:neuron differentiation"/>
    <property type="evidence" value="ECO:0007669"/>
    <property type="project" value="UniProtKB-ARBA"/>
</dbReference>
<evidence type="ECO:0000256" key="2">
    <source>
        <dbReference type="ARBA" id="ARBA00004308"/>
    </source>
</evidence>
<dbReference type="EMBL" id="MTYJ01000034">
    <property type="protein sequence ID" value="OQV20032.1"/>
    <property type="molecule type" value="Genomic_DNA"/>
</dbReference>
<feature type="binding site" evidence="10">
    <location>
        <position position="842"/>
    </location>
    <ligand>
        <name>ATP</name>
        <dbReference type="ChEBI" id="CHEBI:30616"/>
    </ligand>
</feature>
<dbReference type="SUPFAM" id="SSF56436">
    <property type="entry name" value="C-type lectin-like"/>
    <property type="match status" value="2"/>
</dbReference>
<dbReference type="PRINTS" id="PR00109">
    <property type="entry name" value="TYRKINASE"/>
</dbReference>
<evidence type="ECO:0000256" key="3">
    <source>
        <dbReference type="ARBA" id="ARBA00022679"/>
    </source>
</evidence>
<dbReference type="GO" id="GO:0005524">
    <property type="term" value="F:ATP binding"/>
    <property type="evidence" value="ECO:0007669"/>
    <property type="project" value="UniProtKB-UniRule"/>
</dbReference>
<protein>
    <submittedName>
        <fullName evidence="14">Mast/stem cell growth factor receptor kita</fullName>
    </submittedName>
</protein>
<keyword evidence="4 10" id="KW-0547">Nucleotide-binding</keyword>
<dbReference type="GO" id="GO:0005886">
    <property type="term" value="C:plasma membrane"/>
    <property type="evidence" value="ECO:0007669"/>
    <property type="project" value="TreeGrafter"/>
</dbReference>
<dbReference type="InterPro" id="IPR011009">
    <property type="entry name" value="Kinase-like_dom_sf"/>
</dbReference>
<evidence type="ECO:0000256" key="10">
    <source>
        <dbReference type="PROSITE-ProRule" id="PRU10141"/>
    </source>
</evidence>
<evidence type="ECO:0000256" key="1">
    <source>
        <dbReference type="ARBA" id="ARBA00004167"/>
    </source>
</evidence>
<dbReference type="AlphaFoldDB" id="A0A1W0WY35"/>
<evidence type="ECO:0000256" key="8">
    <source>
        <dbReference type="ARBA" id="ARBA00023137"/>
    </source>
</evidence>
<dbReference type="GO" id="GO:0004714">
    <property type="term" value="F:transmembrane receptor protein tyrosine kinase activity"/>
    <property type="evidence" value="ECO:0007669"/>
    <property type="project" value="UniProtKB-EC"/>
</dbReference>
<dbReference type="InterPro" id="IPR016186">
    <property type="entry name" value="C-type_lectin-like/link_sf"/>
</dbReference>
<dbReference type="InterPro" id="IPR001245">
    <property type="entry name" value="Ser-Thr/Tyr_kinase_cat_dom"/>
</dbReference>
<dbReference type="GO" id="GO:0051130">
    <property type="term" value="P:positive regulation of cellular component organization"/>
    <property type="evidence" value="ECO:0007669"/>
    <property type="project" value="UniProtKB-ARBA"/>
</dbReference>
<dbReference type="GO" id="GO:0007169">
    <property type="term" value="P:cell surface receptor protein tyrosine kinase signaling pathway"/>
    <property type="evidence" value="ECO:0007669"/>
    <property type="project" value="TreeGrafter"/>
</dbReference>
<feature type="domain" description="C-type lectin" evidence="13">
    <location>
        <begin position="351"/>
        <end position="472"/>
    </location>
</feature>
<dbReference type="InterPro" id="IPR050122">
    <property type="entry name" value="RTK"/>
</dbReference>
<comment type="caution">
    <text evidence="14">The sequence shown here is derived from an EMBL/GenBank/DDBJ whole genome shotgun (WGS) entry which is preliminary data.</text>
</comment>
<feature type="domain" description="Protein kinase" evidence="12">
    <location>
        <begin position="807"/>
        <end position="1128"/>
    </location>
</feature>
<sequence>MLMLTDLGHATPGDDEVPHSACYNVPYTHNEWPTVTTICKAVEDMYIIPDNFVVSRLHWGIGRLEITGGSVRIDPVTPIPSRSILLTVHLERFNTAKLWPPFPISKFFSNVKAHLELVSLTDVKLLKIRNRDFSGFQRLQTLRLIRVQVTEINYDIFESLTFEGSSPVLAHVEILHGRVTFLDWAFLKPISESLKSIHLDDLALVGKNVICSRKFKLLQASTFFFRNNSFTSIDPCIFDTIYPDASVALELGSSHTQFCYRSSCDCCELKPLAHWLRSNGIPLATRSINCGGNRTTYQFGAFPGSLVFEDDKKCPLKPFEPYPIRTTMGTITTVRPSAQPGFTCESPFKQYYDGCYWFSTANHTLNWERASSYCSLMNSSLVIIRNDGDNSFVRDNIATVSSAWIGYRRADGTLPQHQFLSSEGLIVNINLYNNFDNALQPEPYYCFAISSSNSSKLWLPLSCGDERVFACSYFHRRQYRPTVPDMAGLQLAQFSPSCDPDWMLSAETQFCYKVKPENVTYRMAKDACENEAHDSNLVHLESWSEFRLVQGIIMGLHKVLSHSNYWIAMGIETSTERHWQYRQAPRTVKTISRSEYDLGLQGAPEMHPSNHTWSIRSSTCLVFKPATTAPDVSSWNPASSWMDFRCNALLPSICKRPSFTSKSTTATISNSSTHFFGSTLTQTIFNTSAPITTPHVPQPSASRALPTLSTQPGVTETTATKDPILSDVEVAIVASVAVLVSFGVVLFLGLRYQRRRREKRNALKRTSDPRTWFRSAADGGKFASSFGIGYADCEYARLLEVDPTGIEMSDRVLGRGQFGVVYKATAFNLPTVSKSPVTVAVKTLHQTATDEALQLLDDEFKVMLKCGRHVNIVNILGVIHKGWPFLILEYCEFGSLLGYLKSRQGTRFYSTINAEGQMSEFKQDDMRDLWLDICSREDRVDTIEEMQKTMLSTHDLIKFSHQTCKGMEYLSARRIIHRDLAARNVLVASSRIIKISDFGLARHGEDIYTVSNDQIPLPILWMPPDTILERQFSQKSDVWSYGVLLWEIFCLGRTPFSDGDVAKFSATVFADWLLQGHQMPRPFEAPLQMYDLMRSCWSITADARPTFSELLKTLDMFTLSAFASTPYLAVDDPDYEPSFITEKMLRFAEDLEYSNATLDAPI</sequence>
<dbReference type="CDD" id="cd00037">
    <property type="entry name" value="CLECT"/>
    <property type="match status" value="2"/>
</dbReference>
<dbReference type="InterPro" id="IPR032675">
    <property type="entry name" value="LRR_dom_sf"/>
</dbReference>
<dbReference type="PROSITE" id="PS00107">
    <property type="entry name" value="PROTEIN_KINASE_ATP"/>
    <property type="match status" value="1"/>
</dbReference>
<gene>
    <name evidence="14" type="ORF">BV898_06035</name>
</gene>
<dbReference type="InterPro" id="IPR020635">
    <property type="entry name" value="Tyr_kinase_cat_dom"/>
</dbReference>
<dbReference type="GO" id="GO:0012505">
    <property type="term" value="C:endomembrane system"/>
    <property type="evidence" value="ECO:0007669"/>
    <property type="project" value="UniProtKB-SubCell"/>
</dbReference>
<evidence type="ECO:0000256" key="9">
    <source>
        <dbReference type="ARBA" id="ARBA00051243"/>
    </source>
</evidence>
<dbReference type="InterPro" id="IPR001304">
    <property type="entry name" value="C-type_lectin-like"/>
</dbReference>
<evidence type="ECO:0000256" key="6">
    <source>
        <dbReference type="ARBA" id="ARBA00022840"/>
    </source>
</evidence>
<dbReference type="InterPro" id="IPR008266">
    <property type="entry name" value="Tyr_kinase_AS"/>
</dbReference>
<evidence type="ECO:0000256" key="11">
    <source>
        <dbReference type="SAM" id="Phobius"/>
    </source>
</evidence>
<evidence type="ECO:0000313" key="15">
    <source>
        <dbReference type="Proteomes" id="UP000192578"/>
    </source>
</evidence>
<dbReference type="Pfam" id="PF00059">
    <property type="entry name" value="Lectin_C"/>
    <property type="match status" value="2"/>
</dbReference>
<organism evidence="14 15">
    <name type="scientific">Hypsibius exemplaris</name>
    <name type="common">Freshwater tardigrade</name>
    <dbReference type="NCBI Taxonomy" id="2072580"/>
    <lineage>
        <taxon>Eukaryota</taxon>
        <taxon>Metazoa</taxon>
        <taxon>Ecdysozoa</taxon>
        <taxon>Tardigrada</taxon>
        <taxon>Eutardigrada</taxon>
        <taxon>Parachela</taxon>
        <taxon>Hypsibioidea</taxon>
        <taxon>Hypsibiidae</taxon>
        <taxon>Hypsibius</taxon>
    </lineage>
</organism>
<evidence type="ECO:0000256" key="7">
    <source>
        <dbReference type="ARBA" id="ARBA00023136"/>
    </source>
</evidence>
<keyword evidence="7 11" id="KW-0472">Membrane</keyword>
<name>A0A1W0WY35_HYPEX</name>
<keyword evidence="15" id="KW-1185">Reference proteome</keyword>
<dbReference type="Gene3D" id="3.80.10.10">
    <property type="entry name" value="Ribonuclease Inhibitor"/>
    <property type="match status" value="1"/>
</dbReference>
<dbReference type="SUPFAM" id="SSF56112">
    <property type="entry name" value="Protein kinase-like (PK-like)"/>
    <property type="match status" value="1"/>
</dbReference>
<evidence type="ECO:0000259" key="13">
    <source>
        <dbReference type="PROSITE" id="PS50041"/>
    </source>
</evidence>
<dbReference type="InterPro" id="IPR016187">
    <property type="entry name" value="CTDL_fold"/>
</dbReference>
<proteinExistence type="predicted"/>
<dbReference type="PANTHER" id="PTHR24416:SF600">
    <property type="entry name" value="PDGF- AND VEGF-RECEPTOR RELATED, ISOFORM J"/>
    <property type="match status" value="1"/>
</dbReference>
<feature type="transmembrane region" description="Helical" evidence="11">
    <location>
        <begin position="730"/>
        <end position="750"/>
    </location>
</feature>
<evidence type="ECO:0000259" key="12">
    <source>
        <dbReference type="PROSITE" id="PS50011"/>
    </source>
</evidence>
<dbReference type="FunFam" id="1.10.510.10:FF:001512">
    <property type="entry name" value="Receptor tyrosine-protein kinase erbB-2"/>
    <property type="match status" value="1"/>
</dbReference>
<dbReference type="InterPro" id="IPR000719">
    <property type="entry name" value="Prot_kinase_dom"/>
</dbReference>